<dbReference type="PROSITE" id="PS51782">
    <property type="entry name" value="LYSM"/>
    <property type="match status" value="1"/>
</dbReference>
<dbReference type="InterPro" id="IPR018392">
    <property type="entry name" value="LysM"/>
</dbReference>
<evidence type="ECO:0000259" key="2">
    <source>
        <dbReference type="PROSITE" id="PS51782"/>
    </source>
</evidence>
<dbReference type="RefSeq" id="WP_069128848.1">
    <property type="nucleotide sequence ID" value="NZ_CBCPHX010000001.1"/>
</dbReference>
<dbReference type="InterPro" id="IPR051933">
    <property type="entry name" value="Resuscitation_pf_RpfB"/>
</dbReference>
<dbReference type="Gene3D" id="2.40.40.10">
    <property type="entry name" value="RlpA-like domain"/>
    <property type="match status" value="1"/>
</dbReference>
<feature type="domain" description="LysM" evidence="2">
    <location>
        <begin position="35"/>
        <end position="79"/>
    </location>
</feature>
<protein>
    <recommendedName>
        <fullName evidence="2">LysM domain-containing protein</fullName>
    </recommendedName>
</protein>
<dbReference type="Gene3D" id="3.10.350.10">
    <property type="entry name" value="LysM domain"/>
    <property type="match status" value="1"/>
</dbReference>
<name>A0A2X0RZY8_BROTH</name>
<dbReference type="InterPro" id="IPR010611">
    <property type="entry name" value="3D_dom"/>
</dbReference>
<dbReference type="GO" id="GO:0009254">
    <property type="term" value="P:peptidoglycan turnover"/>
    <property type="evidence" value="ECO:0007669"/>
    <property type="project" value="InterPro"/>
</dbReference>
<dbReference type="PANTHER" id="PTHR39160:SF6">
    <property type="entry name" value="CELL WALL-BINDING PROTEIN YOCH"/>
    <property type="match status" value="1"/>
</dbReference>
<dbReference type="GO" id="GO:0019867">
    <property type="term" value="C:outer membrane"/>
    <property type="evidence" value="ECO:0007669"/>
    <property type="project" value="InterPro"/>
</dbReference>
<dbReference type="EMBL" id="OUNC01000010">
    <property type="protein sequence ID" value="SPP27667.1"/>
    <property type="molecule type" value="Genomic_DNA"/>
</dbReference>
<dbReference type="SUPFAM" id="SSF54106">
    <property type="entry name" value="LysM domain"/>
    <property type="match status" value="1"/>
</dbReference>
<proteinExistence type="predicted"/>
<organism evidence="3 4">
    <name type="scientific">Brochothrix thermosphacta</name>
    <name type="common">Microbacterium thermosphactum</name>
    <dbReference type="NCBI Taxonomy" id="2756"/>
    <lineage>
        <taxon>Bacteria</taxon>
        <taxon>Bacillati</taxon>
        <taxon>Bacillota</taxon>
        <taxon>Bacilli</taxon>
        <taxon>Bacillales</taxon>
        <taxon>Listeriaceae</taxon>
        <taxon>Brochothrix</taxon>
    </lineage>
</organism>
<keyword evidence="1" id="KW-0732">Signal</keyword>
<dbReference type="SMART" id="SM00257">
    <property type="entry name" value="LysM"/>
    <property type="match status" value="1"/>
</dbReference>
<dbReference type="Proteomes" id="UP000270190">
    <property type="component" value="Unassembled WGS sequence"/>
</dbReference>
<dbReference type="CDD" id="cd22786">
    <property type="entry name" value="DPBB_YuiC-like"/>
    <property type="match status" value="1"/>
</dbReference>
<gene>
    <name evidence="3" type="ORF">BTBSAS_180019</name>
</gene>
<dbReference type="SUPFAM" id="SSF50685">
    <property type="entry name" value="Barwin-like endoglucanases"/>
    <property type="match status" value="1"/>
</dbReference>
<dbReference type="CDD" id="cd00118">
    <property type="entry name" value="LysM"/>
    <property type="match status" value="1"/>
</dbReference>
<dbReference type="Pfam" id="PF06725">
    <property type="entry name" value="3D"/>
    <property type="match status" value="1"/>
</dbReference>
<sequence>MQTKNNRLKKNIISGLLIGAIAISGLLPTTSVNAASVKVKSGDTLSLIAKRHNVNASELQKKNKIKNANTIRVGQVLTLPAKKSAAKKTTTKKKAVKKAPAKKKVVKKKAPAKKVLKTVRVSSSAYSRAQRGMSNYTATGIDLRKKSKVIAVDPKVIKLGSKVYVPGYGEAIAGDTGGAIRGKKIDVHMNSVNACYNWGRRTVNVKVYK</sequence>
<reference evidence="4" key="1">
    <citation type="submission" date="2018-04" db="EMBL/GenBank/DDBJ databases">
        <authorList>
            <person name="Illikoud N."/>
        </authorList>
    </citation>
    <scope>NUCLEOTIDE SEQUENCE [LARGE SCALE GENOMIC DNA]</scope>
</reference>
<accession>A0A2X0RZY8</accession>
<dbReference type="InterPro" id="IPR036779">
    <property type="entry name" value="LysM_dom_sf"/>
</dbReference>
<dbReference type="AlphaFoldDB" id="A0A2X0RZY8"/>
<evidence type="ECO:0000313" key="3">
    <source>
        <dbReference type="EMBL" id="SPP27667.1"/>
    </source>
</evidence>
<dbReference type="InterPro" id="IPR036908">
    <property type="entry name" value="RlpA-like_sf"/>
</dbReference>
<evidence type="ECO:0000256" key="1">
    <source>
        <dbReference type="ARBA" id="ARBA00022729"/>
    </source>
</evidence>
<evidence type="ECO:0000313" key="4">
    <source>
        <dbReference type="Proteomes" id="UP000270190"/>
    </source>
</evidence>
<dbReference type="GO" id="GO:0004553">
    <property type="term" value="F:hydrolase activity, hydrolyzing O-glycosyl compounds"/>
    <property type="evidence" value="ECO:0007669"/>
    <property type="project" value="InterPro"/>
</dbReference>
<dbReference type="PANTHER" id="PTHR39160">
    <property type="entry name" value="CELL WALL-BINDING PROTEIN YOCH"/>
    <property type="match status" value="1"/>
</dbReference>
<dbReference type="Pfam" id="PF01476">
    <property type="entry name" value="LysM"/>
    <property type="match status" value="1"/>
</dbReference>